<sequence>MTARTHRGARHAASFASVVLVAALVGCSPAASRDTSTSATSSTASVVAVASAKEARENNVEVHDAGDAASWDASTETVVTLSGTTATVAGAAPDAVTVDGSTVTVTRAGTYRLTGTLTDGQVVVATADEDLVRVVLDGAQIASSTSSPLFVEDAGVVAVVLAAGTRNTLSDAAQYEYAEGEDEPNAALFSTADLTIAGTGQLTVEGRSNDGIASKDGLVIESGSISVSALDDGVRGKDYLLVEGGTLLVEAGGDGLKSDQDEDAGKGWIQVLDGTVDVTAGDDGIAAQTDVIVDGGAVTVAATGDGVRGAVAVVVAGGAVNVTQSEEGIEGALIAISGGTTSVVASDDGLNASDGSGSTAQEGPGGTGGVEVPAGKPTDMPERGEAPAGGGAPGGAEAPSGERPSGDMPAGGQGGQGGGRGGMGGATTYTRSDDLHIEISGGALTIDAGGDGIDSNGSLSLSGGATIVYGPMNAGNGALDAESGIQVTGGTLVALGAAGMAQAPDAASAQPWVQLTGAGEADVPVEVVDDAGTVVATFTSPKAFGDAVVSAPDLVAGASYSVKQGGSTVATATATAAS</sequence>
<dbReference type="AlphaFoldDB" id="A0A2A9EBK6"/>
<gene>
    <name evidence="3" type="ORF">ATL41_1160</name>
</gene>
<dbReference type="EMBL" id="PDJH01000001">
    <property type="protein sequence ID" value="PFG36437.1"/>
    <property type="molecule type" value="Genomic_DNA"/>
</dbReference>
<dbReference type="OrthoDB" id="9812829at2"/>
<dbReference type="Pfam" id="PF14262">
    <property type="entry name" value="Cthe_2159"/>
    <property type="match status" value="1"/>
</dbReference>
<evidence type="ECO:0000256" key="2">
    <source>
        <dbReference type="SAM" id="SignalP"/>
    </source>
</evidence>
<protein>
    <submittedName>
        <fullName evidence="3">Uncharacterized protein DUF4353</fullName>
    </submittedName>
</protein>
<keyword evidence="4" id="KW-1185">Reference proteome</keyword>
<name>A0A2A9EBK6_9MICO</name>
<evidence type="ECO:0000256" key="1">
    <source>
        <dbReference type="SAM" id="MobiDB-lite"/>
    </source>
</evidence>
<proteinExistence type="predicted"/>
<organism evidence="3 4">
    <name type="scientific">Flavimobilis soli</name>
    <dbReference type="NCBI Taxonomy" id="442709"/>
    <lineage>
        <taxon>Bacteria</taxon>
        <taxon>Bacillati</taxon>
        <taxon>Actinomycetota</taxon>
        <taxon>Actinomycetes</taxon>
        <taxon>Micrococcales</taxon>
        <taxon>Jonesiaceae</taxon>
        <taxon>Flavimobilis</taxon>
    </lineage>
</organism>
<evidence type="ECO:0000313" key="3">
    <source>
        <dbReference type="EMBL" id="PFG36437.1"/>
    </source>
</evidence>
<dbReference type="InterPro" id="IPR025584">
    <property type="entry name" value="Cthe_2159"/>
</dbReference>
<accession>A0A2A9EBK6</accession>
<feature type="signal peptide" evidence="2">
    <location>
        <begin position="1"/>
        <end position="30"/>
    </location>
</feature>
<keyword evidence="2" id="KW-0732">Signal</keyword>
<dbReference type="PROSITE" id="PS51257">
    <property type="entry name" value="PROKAR_LIPOPROTEIN"/>
    <property type="match status" value="1"/>
</dbReference>
<feature type="compositionally biased region" description="Gly residues" evidence="1">
    <location>
        <begin position="409"/>
        <end position="425"/>
    </location>
</feature>
<reference evidence="3 4" key="1">
    <citation type="submission" date="2017-10" db="EMBL/GenBank/DDBJ databases">
        <title>Sequencing the genomes of 1000 actinobacteria strains.</title>
        <authorList>
            <person name="Klenk H.-P."/>
        </authorList>
    </citation>
    <scope>NUCLEOTIDE SEQUENCE [LARGE SCALE GENOMIC DNA]</scope>
    <source>
        <strain evidence="3 4">DSM 21574</strain>
    </source>
</reference>
<evidence type="ECO:0000313" key="4">
    <source>
        <dbReference type="Proteomes" id="UP000221394"/>
    </source>
</evidence>
<dbReference type="RefSeq" id="WP_098457619.1">
    <property type="nucleotide sequence ID" value="NZ_PDJH01000001.1"/>
</dbReference>
<feature type="region of interest" description="Disordered" evidence="1">
    <location>
        <begin position="346"/>
        <end position="429"/>
    </location>
</feature>
<comment type="caution">
    <text evidence="3">The sequence shown here is derived from an EMBL/GenBank/DDBJ whole genome shotgun (WGS) entry which is preliminary data.</text>
</comment>
<feature type="chain" id="PRO_5038850977" evidence="2">
    <location>
        <begin position="31"/>
        <end position="578"/>
    </location>
</feature>
<dbReference type="Proteomes" id="UP000221394">
    <property type="component" value="Unassembled WGS sequence"/>
</dbReference>